<keyword evidence="3" id="KW-0936">Ethylene signaling pathway</keyword>
<dbReference type="STRING" id="57577.A0A2K3NRQ4"/>
<comment type="subcellular location">
    <subcellularLocation>
        <location evidence="1">Nucleus</location>
    </subcellularLocation>
</comment>
<evidence type="ECO:0000256" key="3">
    <source>
        <dbReference type="ARBA" id="ARBA00022745"/>
    </source>
</evidence>
<keyword evidence="5" id="KW-0539">Nucleus</keyword>
<dbReference type="Gene3D" id="3.80.10.10">
    <property type="entry name" value="Ribonuclease Inhibitor"/>
    <property type="match status" value="3"/>
</dbReference>
<dbReference type="Proteomes" id="UP000236291">
    <property type="component" value="Unassembled WGS sequence"/>
</dbReference>
<dbReference type="InterPro" id="IPR032675">
    <property type="entry name" value="LRR_dom_sf"/>
</dbReference>
<dbReference type="InterPro" id="IPR036047">
    <property type="entry name" value="F-box-like_dom_sf"/>
</dbReference>
<keyword evidence="4" id="KW-0833">Ubl conjugation pathway</keyword>
<dbReference type="EMBL" id="ASHM01005263">
    <property type="protein sequence ID" value="PNY12415.1"/>
    <property type="molecule type" value="Genomic_DNA"/>
</dbReference>
<proteinExistence type="predicted"/>
<evidence type="ECO:0000256" key="5">
    <source>
        <dbReference type="ARBA" id="ARBA00023242"/>
    </source>
</evidence>
<evidence type="ECO:0000313" key="9">
    <source>
        <dbReference type="Proteomes" id="UP000236291"/>
    </source>
</evidence>
<evidence type="ECO:0000256" key="4">
    <source>
        <dbReference type="ARBA" id="ARBA00022786"/>
    </source>
</evidence>
<dbReference type="InterPro" id="IPR001810">
    <property type="entry name" value="F-box_dom"/>
</dbReference>
<dbReference type="AlphaFoldDB" id="A0A2K3NRQ4"/>
<dbReference type="FunFam" id="3.80.10.10:FF:000595">
    <property type="entry name" value="EIN3-binding F-box protein 1"/>
    <property type="match status" value="1"/>
</dbReference>
<dbReference type="InterPro" id="IPR057207">
    <property type="entry name" value="FBXL15_LRR"/>
</dbReference>
<evidence type="ECO:0000259" key="6">
    <source>
        <dbReference type="SMART" id="SM00256"/>
    </source>
</evidence>
<dbReference type="GO" id="GO:0019005">
    <property type="term" value="C:SCF ubiquitin ligase complex"/>
    <property type="evidence" value="ECO:0007669"/>
    <property type="project" value="TreeGrafter"/>
</dbReference>
<dbReference type="SUPFAM" id="SSF81383">
    <property type="entry name" value="F-box domain"/>
    <property type="match status" value="1"/>
</dbReference>
<evidence type="ECO:0000313" key="8">
    <source>
        <dbReference type="EMBL" id="PNY12415.1"/>
    </source>
</evidence>
<dbReference type="GO" id="GO:0010105">
    <property type="term" value="P:negative regulation of ethylene-activated signaling pathway"/>
    <property type="evidence" value="ECO:0007669"/>
    <property type="project" value="UniProtKB-ARBA"/>
</dbReference>
<dbReference type="PANTHER" id="PTHR13318">
    <property type="entry name" value="PARTNER OF PAIRED, ISOFORM B-RELATED"/>
    <property type="match status" value="1"/>
</dbReference>
<accession>A0A2K3NRQ4</accession>
<organism evidence="7 9">
    <name type="scientific">Trifolium pratense</name>
    <name type="common">Red clover</name>
    <dbReference type="NCBI Taxonomy" id="57577"/>
    <lineage>
        <taxon>Eukaryota</taxon>
        <taxon>Viridiplantae</taxon>
        <taxon>Streptophyta</taxon>
        <taxon>Embryophyta</taxon>
        <taxon>Tracheophyta</taxon>
        <taxon>Spermatophyta</taxon>
        <taxon>Magnoliopsida</taxon>
        <taxon>eudicotyledons</taxon>
        <taxon>Gunneridae</taxon>
        <taxon>Pentapetalae</taxon>
        <taxon>rosids</taxon>
        <taxon>fabids</taxon>
        <taxon>Fabales</taxon>
        <taxon>Fabaceae</taxon>
        <taxon>Papilionoideae</taxon>
        <taxon>50 kb inversion clade</taxon>
        <taxon>NPAAA clade</taxon>
        <taxon>Hologalegina</taxon>
        <taxon>IRL clade</taxon>
        <taxon>Trifolieae</taxon>
        <taxon>Trifolium</taxon>
    </lineage>
</organism>
<comment type="pathway">
    <text evidence="2">Protein modification; protein ubiquitination.</text>
</comment>
<dbReference type="FunFam" id="3.80.10.10:FF:000473">
    <property type="entry name" value="EIN3-binding F-box protein 1"/>
    <property type="match status" value="1"/>
</dbReference>
<reference evidence="7 9" key="2">
    <citation type="journal article" date="2017" name="Front. Plant Sci.">
        <title>Gene Classification and Mining of Molecular Markers Useful in Red Clover (Trifolium pratense) Breeding.</title>
        <authorList>
            <person name="Istvanek J."/>
            <person name="Dluhosova J."/>
            <person name="Dluhos P."/>
            <person name="Patkova L."/>
            <person name="Nedelnik J."/>
            <person name="Repkova J."/>
        </authorList>
    </citation>
    <scope>NUCLEOTIDE SEQUENCE [LARGE SCALE GENOMIC DNA]</scope>
    <source>
        <strain evidence="9">cv. Tatra</strain>
        <tissue evidence="7">Young leaves</tissue>
    </source>
</reference>
<dbReference type="Pfam" id="PF12937">
    <property type="entry name" value="F-box-like"/>
    <property type="match status" value="1"/>
</dbReference>
<gene>
    <name evidence="7" type="ORF">L195_g002171</name>
    <name evidence="8" type="ORF">L195_g009045</name>
</gene>
<dbReference type="SUPFAM" id="SSF52047">
    <property type="entry name" value="RNI-like"/>
    <property type="match status" value="2"/>
</dbReference>
<dbReference type="GO" id="GO:0031146">
    <property type="term" value="P:SCF-dependent proteasomal ubiquitin-dependent protein catabolic process"/>
    <property type="evidence" value="ECO:0007669"/>
    <property type="project" value="TreeGrafter"/>
</dbReference>
<comment type="caution">
    <text evidence="7">The sequence shown here is derived from an EMBL/GenBank/DDBJ whole genome shotgun (WGS) entry which is preliminary data.</text>
</comment>
<dbReference type="ExpressionAtlas" id="A0A2K3NRQ4">
    <property type="expression patterns" value="baseline"/>
</dbReference>
<evidence type="ECO:0000256" key="1">
    <source>
        <dbReference type="ARBA" id="ARBA00004123"/>
    </source>
</evidence>
<evidence type="ECO:0000256" key="2">
    <source>
        <dbReference type="ARBA" id="ARBA00004906"/>
    </source>
</evidence>
<reference evidence="7 9" key="1">
    <citation type="journal article" date="2014" name="Am. J. Bot.">
        <title>Genome assembly and annotation for red clover (Trifolium pratense; Fabaceae).</title>
        <authorList>
            <person name="Istvanek J."/>
            <person name="Jaros M."/>
            <person name="Krenek A."/>
            <person name="Repkova J."/>
        </authorList>
    </citation>
    <scope>NUCLEOTIDE SEQUENCE [LARGE SCALE GENOMIC DNA]</scope>
    <source>
        <strain evidence="9">cv. Tatra</strain>
        <tissue evidence="7">Young leaves</tissue>
    </source>
</reference>
<dbReference type="CDD" id="cd22159">
    <property type="entry name" value="F-box_AtTIR1-like"/>
    <property type="match status" value="1"/>
</dbReference>
<dbReference type="SMART" id="SM00256">
    <property type="entry name" value="FBOX"/>
    <property type="match status" value="1"/>
</dbReference>
<feature type="domain" description="F-box" evidence="6">
    <location>
        <begin position="82"/>
        <end position="123"/>
    </location>
</feature>
<dbReference type="GO" id="GO:0009873">
    <property type="term" value="P:ethylene-activated signaling pathway"/>
    <property type="evidence" value="ECO:0007669"/>
    <property type="project" value="UniProtKB-KW"/>
</dbReference>
<dbReference type="Pfam" id="PF25372">
    <property type="entry name" value="DUF7885"/>
    <property type="match status" value="2"/>
</dbReference>
<dbReference type="EMBL" id="ASHM01000939">
    <property type="protein sequence ID" value="PNY05716.1"/>
    <property type="molecule type" value="Genomic_DNA"/>
</dbReference>
<sequence length="647" mass="69116">ILPSVVLGALPMSKVFSFTGSDDFFTGRSLYPNPKEAGLFLSLGRQEYGYKPLPKRSRVSVPFDFSGEKWFDQKPETTIETLPDECLFEILRRLPEGQDRSLCASVSKRWLMLLSSICKNEICSNASTKNGNEDSDEGYLSRSLDGKKATDVRLAAIAVGTASRGGLGKLSIHRSNSDRPLTDVGLKAVAHGCPSLKFLNLWDVATITDEGLVEIANGCHQLEKLDLCKLPTISDKALIAVAKNCPKLNELSIESCPNIGNEGLKAIGKLCPNLRSVSIKNCPGVGDQGIAGMVSAASFVLTNVTLESLAVSDYSLAVIGQYGFVVTDLVLNSLANVTEKGFWVMGNGRALQKLTSLTIGSCPGVTDVGLEAIGKGCPNVKNFELHRCAFLSDNGLLSFTKAAPSIKSLQLEECHRITQLGLVGVLFYCSAKLKALTLVRCYGIKDMNLVLPAVSPCESVSSLSILNCPGVGNSTLAVIGKLCPLLHKLELVGLEGVTDTGFISLLESSKASLFNVNLSGCINLTDAGVLCMVKLHCLTLDVLNLSCCKKVGDASLTAIARECPLLSDLDVSSCAITDAGIRAIAHGDQVDLEVLCLAGCNSVTNKSLQALKKMDSLQGLNIKNCKSLSSRTVDKLIDHLWMCDILF</sequence>
<protein>
    <submittedName>
        <fullName evidence="7">Ein3-binding f-box protein 1-like</fullName>
    </submittedName>
</protein>
<dbReference type="SMART" id="SM00367">
    <property type="entry name" value="LRR_CC"/>
    <property type="match status" value="14"/>
</dbReference>
<dbReference type="GO" id="GO:0005634">
    <property type="term" value="C:nucleus"/>
    <property type="evidence" value="ECO:0007669"/>
    <property type="project" value="UniProtKB-SubCell"/>
</dbReference>
<dbReference type="FunFam" id="3.80.10.10:FF:000451">
    <property type="entry name" value="EIN3-binding F-box protein 1"/>
    <property type="match status" value="1"/>
</dbReference>
<feature type="non-terminal residue" evidence="7">
    <location>
        <position position="1"/>
    </location>
</feature>
<dbReference type="InterPro" id="IPR006553">
    <property type="entry name" value="Leu-rich_rpt_Cys-con_subtyp"/>
</dbReference>
<name>A0A2K3NRQ4_TRIPR</name>
<evidence type="ECO:0000313" key="7">
    <source>
        <dbReference type="EMBL" id="PNY05716.1"/>
    </source>
</evidence>